<evidence type="ECO:0000256" key="6">
    <source>
        <dbReference type="ARBA" id="ARBA00022989"/>
    </source>
</evidence>
<dbReference type="PANTHER" id="PTHR14207:SF0">
    <property type="entry name" value="3-BETA-HYDROXYSTEROID-DELTA(8),DELTA(7)-ISOMERASE"/>
    <property type="match status" value="1"/>
</dbReference>
<dbReference type="GO" id="GO:0047750">
    <property type="term" value="F:cholestenol delta-isomerase activity"/>
    <property type="evidence" value="ECO:0007669"/>
    <property type="project" value="InterPro"/>
</dbReference>
<dbReference type="GO" id="GO:0000247">
    <property type="term" value="F:C-8 sterol isomerase activity"/>
    <property type="evidence" value="ECO:0007669"/>
    <property type="project" value="TreeGrafter"/>
</dbReference>
<evidence type="ECO:0000256" key="14">
    <source>
        <dbReference type="SAM" id="Phobius"/>
    </source>
</evidence>
<keyword evidence="17" id="KW-1185">Reference proteome</keyword>
<proteinExistence type="inferred from homology"/>
<evidence type="ECO:0000256" key="4">
    <source>
        <dbReference type="ARBA" id="ARBA00022692"/>
    </source>
</evidence>
<dbReference type="InterPro" id="IPR033118">
    <property type="entry name" value="EXPERA"/>
</dbReference>
<dbReference type="EMBL" id="JAVFHQ010000020">
    <property type="protein sequence ID" value="KAK4545329.1"/>
    <property type="molecule type" value="Genomic_DNA"/>
</dbReference>
<evidence type="ECO:0000256" key="3">
    <source>
        <dbReference type="ARBA" id="ARBA00022516"/>
    </source>
</evidence>
<evidence type="ECO:0000256" key="11">
    <source>
        <dbReference type="ARBA" id="ARBA00023221"/>
    </source>
</evidence>
<keyword evidence="5" id="KW-0752">Steroid biosynthesis</keyword>
<protein>
    <recommendedName>
        <fullName evidence="15">EXPERA domain-containing protein</fullName>
    </recommendedName>
</protein>
<evidence type="ECO:0000259" key="15">
    <source>
        <dbReference type="PROSITE" id="PS51751"/>
    </source>
</evidence>
<sequence>MADYLADTANTVASNMTKAAQALHPYYPLNAVIDGWAANEWSVPYLLTIFFGACAVLFTSTYFVAKRVNSRLSKGELATIMWFVLSGAIHLLFEGYYARNFVNIGAQQTLLGQLWKEYAFSDSRYLTQDSFVLCMESFTAAFWGPGCLAAAALVMLRHPMRYPIQMIVSMGQFYGLVLYYATCMFDHYYAGVTYSRPEAFYFWFYFFFMNFIWMVIPGYLIYQSSVETAKAVRIAQRVEASKKSS</sequence>
<dbReference type="PANTHER" id="PTHR14207">
    <property type="entry name" value="STEROL ISOMERASE"/>
    <property type="match status" value="1"/>
</dbReference>
<evidence type="ECO:0000256" key="10">
    <source>
        <dbReference type="ARBA" id="ARBA00023166"/>
    </source>
</evidence>
<accession>A0AAV9JJZ8</accession>
<name>A0AAV9JJZ8_9PEZI</name>
<comment type="subcellular location">
    <subcellularLocation>
        <location evidence="1">Membrane</location>
        <topology evidence="1">Multi-pass membrane protein</topology>
    </subcellularLocation>
</comment>
<evidence type="ECO:0000256" key="7">
    <source>
        <dbReference type="ARBA" id="ARBA00023011"/>
    </source>
</evidence>
<evidence type="ECO:0000313" key="17">
    <source>
        <dbReference type="Proteomes" id="UP001324427"/>
    </source>
</evidence>
<feature type="transmembrane region" description="Helical" evidence="14">
    <location>
        <begin position="202"/>
        <end position="222"/>
    </location>
</feature>
<dbReference type="Proteomes" id="UP001324427">
    <property type="component" value="Unassembled WGS sequence"/>
</dbReference>
<evidence type="ECO:0000256" key="5">
    <source>
        <dbReference type="ARBA" id="ARBA00022955"/>
    </source>
</evidence>
<feature type="transmembrane region" description="Helical" evidence="14">
    <location>
        <begin position="77"/>
        <end position="93"/>
    </location>
</feature>
<dbReference type="AlphaFoldDB" id="A0AAV9JJZ8"/>
<keyword evidence="12" id="KW-0413">Isomerase</keyword>
<dbReference type="GO" id="GO:0004769">
    <property type="term" value="F:steroid Delta-isomerase activity"/>
    <property type="evidence" value="ECO:0007669"/>
    <property type="project" value="TreeGrafter"/>
</dbReference>
<evidence type="ECO:0000256" key="8">
    <source>
        <dbReference type="ARBA" id="ARBA00023098"/>
    </source>
</evidence>
<evidence type="ECO:0000313" key="16">
    <source>
        <dbReference type="EMBL" id="KAK4545329.1"/>
    </source>
</evidence>
<keyword evidence="7" id="KW-0756">Sterol biosynthesis</keyword>
<feature type="transmembrane region" description="Helical" evidence="14">
    <location>
        <begin position="45"/>
        <end position="65"/>
    </location>
</feature>
<keyword evidence="11" id="KW-0753">Steroid metabolism</keyword>
<keyword evidence="4 13" id="KW-0812">Transmembrane</keyword>
<dbReference type="Pfam" id="PF05241">
    <property type="entry name" value="EBP"/>
    <property type="match status" value="1"/>
</dbReference>
<feature type="transmembrane region" description="Helical" evidence="14">
    <location>
        <begin position="162"/>
        <end position="182"/>
    </location>
</feature>
<dbReference type="GO" id="GO:0016020">
    <property type="term" value="C:membrane"/>
    <property type="evidence" value="ECO:0007669"/>
    <property type="project" value="UniProtKB-SubCell"/>
</dbReference>
<evidence type="ECO:0000256" key="12">
    <source>
        <dbReference type="ARBA" id="ARBA00023235"/>
    </source>
</evidence>
<comment type="caution">
    <text evidence="16">The sequence shown here is derived from an EMBL/GenBank/DDBJ whole genome shotgun (WGS) entry which is preliminary data.</text>
</comment>
<dbReference type="GO" id="GO:0016126">
    <property type="term" value="P:sterol biosynthetic process"/>
    <property type="evidence" value="ECO:0007669"/>
    <property type="project" value="UniProtKB-KW"/>
</dbReference>
<gene>
    <name evidence="16" type="ORF">LTR36_003509</name>
</gene>
<evidence type="ECO:0000256" key="13">
    <source>
        <dbReference type="PROSITE-ProRule" id="PRU01087"/>
    </source>
</evidence>
<dbReference type="InterPro" id="IPR007905">
    <property type="entry name" value="EBP"/>
</dbReference>
<dbReference type="PROSITE" id="PS51751">
    <property type="entry name" value="EXPERA"/>
    <property type="match status" value="1"/>
</dbReference>
<comment type="similarity">
    <text evidence="2">Belongs to the EBP family.</text>
</comment>
<keyword evidence="9 13" id="KW-0472">Membrane</keyword>
<keyword evidence="6 13" id="KW-1133">Transmembrane helix</keyword>
<keyword evidence="10" id="KW-1207">Sterol metabolism</keyword>
<feature type="transmembrane region" description="Helical" evidence="14">
    <location>
        <begin position="130"/>
        <end position="155"/>
    </location>
</feature>
<keyword evidence="8" id="KW-0443">Lipid metabolism</keyword>
<evidence type="ECO:0000256" key="9">
    <source>
        <dbReference type="ARBA" id="ARBA00023136"/>
    </source>
</evidence>
<evidence type="ECO:0000256" key="2">
    <source>
        <dbReference type="ARBA" id="ARBA00008337"/>
    </source>
</evidence>
<keyword evidence="3" id="KW-0444">Lipid biosynthesis</keyword>
<evidence type="ECO:0000256" key="1">
    <source>
        <dbReference type="ARBA" id="ARBA00004141"/>
    </source>
</evidence>
<reference evidence="16 17" key="1">
    <citation type="submission" date="2021-11" db="EMBL/GenBank/DDBJ databases">
        <title>Black yeast isolated from Biological Soil Crust.</title>
        <authorList>
            <person name="Kurbessoian T."/>
        </authorList>
    </citation>
    <scope>NUCLEOTIDE SEQUENCE [LARGE SCALE GENOMIC DNA]</scope>
    <source>
        <strain evidence="16 17">CCFEE 5522</strain>
    </source>
</reference>
<dbReference type="GO" id="GO:0005783">
    <property type="term" value="C:endoplasmic reticulum"/>
    <property type="evidence" value="ECO:0007669"/>
    <property type="project" value="TreeGrafter"/>
</dbReference>
<organism evidence="16 17">
    <name type="scientific">Oleoguttula mirabilis</name>
    <dbReference type="NCBI Taxonomy" id="1507867"/>
    <lineage>
        <taxon>Eukaryota</taxon>
        <taxon>Fungi</taxon>
        <taxon>Dikarya</taxon>
        <taxon>Ascomycota</taxon>
        <taxon>Pezizomycotina</taxon>
        <taxon>Dothideomycetes</taxon>
        <taxon>Dothideomycetidae</taxon>
        <taxon>Mycosphaerellales</taxon>
        <taxon>Teratosphaeriaceae</taxon>
        <taxon>Oleoguttula</taxon>
    </lineage>
</organism>
<feature type="domain" description="EXPERA" evidence="15">
    <location>
        <begin position="75"/>
        <end position="221"/>
    </location>
</feature>